<dbReference type="RefSeq" id="XP_024327773.1">
    <property type="nucleotide sequence ID" value="XM_024464902.1"/>
</dbReference>
<accession>A0A177AMF0</accession>
<name>A0A177AMF0_9PEZI</name>
<feature type="compositionally biased region" description="Basic and acidic residues" evidence="1">
    <location>
        <begin position="121"/>
        <end position="135"/>
    </location>
</feature>
<proteinExistence type="predicted"/>
<dbReference type="PANTHER" id="PTHR23244">
    <property type="entry name" value="KELCH REPEAT DOMAIN"/>
    <property type="match status" value="1"/>
</dbReference>
<dbReference type="EMBL" id="KV441387">
    <property type="protein sequence ID" value="OAF62501.2"/>
    <property type="molecule type" value="Genomic_DNA"/>
</dbReference>
<gene>
    <name evidence="2" type="ORF">VC83_01218</name>
</gene>
<reference evidence="2" key="1">
    <citation type="submission" date="2016-03" db="EMBL/GenBank/DDBJ databases">
        <title>Updated assembly of Pseudogymnoascus destructans, the fungus causing white-nose syndrome of bats.</title>
        <authorList>
            <person name="Palmer J.M."/>
            <person name="Drees K.P."/>
            <person name="Foster J.T."/>
            <person name="Lindner D.L."/>
        </authorList>
    </citation>
    <scope>NUCLEOTIDE SEQUENCE [LARGE SCALE GENOMIC DNA]</scope>
    <source>
        <strain evidence="2">20631-21</strain>
    </source>
</reference>
<dbReference type="OrthoDB" id="10251809at2759"/>
<feature type="region of interest" description="Disordered" evidence="1">
    <location>
        <begin position="62"/>
        <end position="169"/>
    </location>
</feature>
<dbReference type="InterPro" id="IPR006652">
    <property type="entry name" value="Kelch_1"/>
</dbReference>
<dbReference type="InterPro" id="IPR015915">
    <property type="entry name" value="Kelch-typ_b-propeller"/>
</dbReference>
<dbReference type="AlphaFoldDB" id="A0A177AMF0"/>
<evidence type="ECO:0000256" key="1">
    <source>
        <dbReference type="SAM" id="MobiDB-lite"/>
    </source>
</evidence>
<sequence>MDRGGYLPPTQSYASMRWEPTWMLTASFIISYDSLLTKQTATSTEDNAKGGIIGLRETMADQRKSLGKTRSPLKTKFIRSQKIMQSSPTDTRSDDIPEDSELVQAKGPSRSHTHGHLSTKSTDKQKGSSSKDPRSRSQSQSQASARSPVAGASVPKLPASIHESNGPVISPIVREGSPAVSAGLVANERRPIVLRSTSAIAGKPTSSSTTPLTTPKPPSQSKKTGKHAYFPPPPDTKEERDVLPAPASGMYWSRAPTSGAPHTALRAHTTTAIGSNIYIFGGCDSRSCFDEVYVFDADAFYWSSPLVTGDLPVPLRAMTCTAVGKKLVIFGGGDGPIYYNDVYVLDTVNFRWLKPVISGTPPSKRRAHTACLYRNGIYVFGGGDGVRALNDVWRLDVSDVTKMSWKLISAPSSSTSSSPTGDRHDLKFRADRDIKPKARGYHTANMVGAKLIIFGGSDGGECFRDVWVFDVDTLYWKPVNIPVSYPRLSHTATIVGSYLFVIGGHDGVEYSNEVMLLNLVNMQWDKRIIYGKPPSGRGYHGTVLHDSRLFVIGGFDGVTVFEDVYILELAVHAYYSQISHYTIDV</sequence>
<dbReference type="SUPFAM" id="SSF117281">
    <property type="entry name" value="Kelch motif"/>
    <property type="match status" value="2"/>
</dbReference>
<organism evidence="2">
    <name type="scientific">Pseudogymnoascus destructans</name>
    <dbReference type="NCBI Taxonomy" id="655981"/>
    <lineage>
        <taxon>Eukaryota</taxon>
        <taxon>Fungi</taxon>
        <taxon>Dikarya</taxon>
        <taxon>Ascomycota</taxon>
        <taxon>Pezizomycotina</taxon>
        <taxon>Leotiomycetes</taxon>
        <taxon>Thelebolales</taxon>
        <taxon>Thelebolaceae</taxon>
        <taxon>Pseudogymnoascus</taxon>
    </lineage>
</organism>
<dbReference type="VEuPathDB" id="FungiDB:GMDG_00556"/>
<dbReference type="Proteomes" id="UP000077154">
    <property type="component" value="Unassembled WGS sequence"/>
</dbReference>
<feature type="region of interest" description="Disordered" evidence="1">
    <location>
        <begin position="195"/>
        <end position="241"/>
    </location>
</feature>
<dbReference type="GeneID" id="36284309"/>
<dbReference type="eggNOG" id="KOG0379">
    <property type="taxonomic scope" value="Eukaryota"/>
</dbReference>
<feature type="compositionally biased region" description="Low complexity" evidence="1">
    <location>
        <begin position="136"/>
        <end position="148"/>
    </location>
</feature>
<evidence type="ECO:0000313" key="2">
    <source>
        <dbReference type="EMBL" id="OAF62501.2"/>
    </source>
</evidence>
<dbReference type="PANTHER" id="PTHR23244:SF471">
    <property type="entry name" value="GUANINE NUCLEOTIDE-BINDING PROTEIN SUBUNIT BETA 1-RELATED"/>
    <property type="match status" value="1"/>
</dbReference>
<feature type="compositionally biased region" description="Basic residues" evidence="1">
    <location>
        <begin position="65"/>
        <end position="79"/>
    </location>
</feature>
<dbReference type="SMART" id="SM00612">
    <property type="entry name" value="Kelch"/>
    <property type="match status" value="4"/>
</dbReference>
<protein>
    <submittedName>
        <fullName evidence="2">Uncharacterized protein</fullName>
    </submittedName>
</protein>
<dbReference type="Gene3D" id="2.120.10.80">
    <property type="entry name" value="Kelch-type beta propeller"/>
    <property type="match status" value="2"/>
</dbReference>
<dbReference type="Pfam" id="PF24681">
    <property type="entry name" value="Kelch_KLHDC2_KLHL20_DRC7"/>
    <property type="match status" value="2"/>
</dbReference>
<feature type="compositionally biased region" description="Low complexity" evidence="1">
    <location>
        <begin position="203"/>
        <end position="213"/>
    </location>
</feature>